<sequence length="475" mass="53611">MNQNNNTASHLKVFDISKYKLNTSVYFLLIAVCMTIAQVSIAPSVLTGDASSYWLLSKHIFDFSFPQNIRGYFFPLLLTPASIVSGLFPSLGMAPLFALQTLLYSTFFCIVSPRIFSFIFDKPANAAQILLPPFLLCVFYPGLVTYPLSDLPALTMLLTSIYMLLAAARSESNIGFYRNILLAGFLAYGAYNTRTIYIFPVAGLMLYLFILKKYDRDSRRRLFTIFAFLIGITASSIPQIAINLKHHGSATPLVIANMQNKSLFANQLKWGITIQRYETTLRESDGEAMSVFHFDPVGEDFFRRHNLRNDEASITWYVKTAMKEPATFVTLYWHHLLNSLDARDGEVYIKSNSSEKIVKSITSITIAFFGFMLILFYIVGKRFNKNQLAIAVIITSPAILIIPGAVETRFSIPLQLVFYSALAFSLRSEYLTKKIIPKAALSLGLYAFFMMLCYGSIQQSVSYPLNKVPSEYIRN</sequence>
<feature type="transmembrane region" description="Helical" evidence="1">
    <location>
        <begin position="25"/>
        <end position="46"/>
    </location>
</feature>
<feature type="transmembrane region" description="Helical" evidence="1">
    <location>
        <begin position="357"/>
        <end position="379"/>
    </location>
</feature>
<feature type="transmembrane region" description="Helical" evidence="1">
    <location>
        <begin position="222"/>
        <end position="242"/>
    </location>
</feature>
<keyword evidence="1" id="KW-0812">Transmembrane</keyword>
<reference evidence="3" key="1">
    <citation type="submission" date="2015-03" db="EMBL/GenBank/DDBJ databases">
        <title>Pseudomonas frederiksbergensis hydrocarbon degrader.</title>
        <authorList>
            <person name="Brown L.M."/>
            <person name="Ruiz O.N."/>
            <person name="Mueller S."/>
            <person name="Gunasekera T.S."/>
        </authorList>
    </citation>
    <scope>NUCLEOTIDE SEQUENCE [LARGE SCALE GENOMIC DNA]</scope>
    <source>
        <strain evidence="3">SI8</strain>
    </source>
</reference>
<keyword evidence="1" id="KW-1133">Transmembrane helix</keyword>
<keyword evidence="1" id="KW-0472">Membrane</keyword>
<feature type="transmembrane region" description="Helical" evidence="1">
    <location>
        <begin position="72"/>
        <end position="94"/>
    </location>
</feature>
<evidence type="ECO:0000256" key="1">
    <source>
        <dbReference type="SAM" id="Phobius"/>
    </source>
</evidence>
<accession>A0A0B1Z1N2</accession>
<feature type="transmembrane region" description="Helical" evidence="1">
    <location>
        <begin position="180"/>
        <end position="210"/>
    </location>
</feature>
<protein>
    <recommendedName>
        <fullName evidence="4">Glycosyltransferase RgtA/B/C/D-like domain-containing protein</fullName>
    </recommendedName>
</protein>
<organism evidence="2 3">
    <name type="scientific">Pseudomonas frederiksbergensis</name>
    <dbReference type="NCBI Taxonomy" id="104087"/>
    <lineage>
        <taxon>Bacteria</taxon>
        <taxon>Pseudomonadati</taxon>
        <taxon>Pseudomonadota</taxon>
        <taxon>Gammaproteobacteria</taxon>
        <taxon>Pseudomonadales</taxon>
        <taxon>Pseudomonadaceae</taxon>
        <taxon>Pseudomonas</taxon>
    </lineage>
</organism>
<dbReference type="EMBL" id="JQGJ01000012">
    <property type="protein sequence ID" value="KHK63136.1"/>
    <property type="molecule type" value="Genomic_DNA"/>
</dbReference>
<dbReference type="AlphaFoldDB" id="A0A0B1Z1N2"/>
<evidence type="ECO:0000313" key="3">
    <source>
        <dbReference type="Proteomes" id="UP000030949"/>
    </source>
</evidence>
<comment type="caution">
    <text evidence="2">The sequence shown here is derived from an EMBL/GenBank/DDBJ whole genome shotgun (WGS) entry which is preliminary data.</text>
</comment>
<dbReference type="OrthoDB" id="6008354at2"/>
<evidence type="ECO:0000313" key="2">
    <source>
        <dbReference type="EMBL" id="KHK63136.1"/>
    </source>
</evidence>
<gene>
    <name evidence="2" type="ORF">JZ00_18595</name>
</gene>
<name>A0A0B1Z1N2_9PSED</name>
<evidence type="ECO:0008006" key="4">
    <source>
        <dbReference type="Google" id="ProtNLM"/>
    </source>
</evidence>
<feature type="transmembrane region" description="Helical" evidence="1">
    <location>
        <begin position="126"/>
        <end position="144"/>
    </location>
</feature>
<feature type="transmembrane region" description="Helical" evidence="1">
    <location>
        <begin position="440"/>
        <end position="457"/>
    </location>
</feature>
<feature type="transmembrane region" description="Helical" evidence="1">
    <location>
        <begin position="101"/>
        <end position="120"/>
    </location>
</feature>
<feature type="transmembrane region" description="Helical" evidence="1">
    <location>
        <begin position="151"/>
        <end position="168"/>
    </location>
</feature>
<proteinExistence type="predicted"/>
<dbReference type="Proteomes" id="UP000030949">
    <property type="component" value="Unassembled WGS sequence"/>
</dbReference>
<feature type="transmembrane region" description="Helical" evidence="1">
    <location>
        <begin position="388"/>
        <end position="406"/>
    </location>
</feature>
<dbReference type="RefSeq" id="WP_039592751.1">
    <property type="nucleotide sequence ID" value="NZ_JQGJ02000001.1"/>
</dbReference>